<dbReference type="InterPro" id="IPR018465">
    <property type="entry name" value="Scm3/HJURP"/>
</dbReference>
<feature type="region of interest" description="Disordered" evidence="1">
    <location>
        <begin position="173"/>
        <end position="210"/>
    </location>
</feature>
<dbReference type="Proteomes" id="UP000509704">
    <property type="component" value="Chromosome 5"/>
</dbReference>
<evidence type="ECO:0000256" key="1">
    <source>
        <dbReference type="SAM" id="MobiDB-lite"/>
    </source>
</evidence>
<sequence length="210" mass="23907">MNIHKKKIKKSTLKSLHSALKGMLKDEEGKKLNQEDFGAKGASETVPLVNSTKMQVLPKEGAFQTVEDQEHERKHNGIIYVMSRELHPIPKLTDEQIMARHKKADESMKQVWSNIIAKYESLDCQGDVIDLQTGEILEDNGHLRNISSENHNHREVTQYKSILQDILVTNECPEDSSSQSIWQDGETDDEEDNADYVQEMSEGESTDNDK</sequence>
<dbReference type="OrthoDB" id="2420608at2759"/>
<accession>A0A7H9B4C8</accession>
<evidence type="ECO:0000313" key="3">
    <source>
        <dbReference type="Proteomes" id="UP000509704"/>
    </source>
</evidence>
<evidence type="ECO:0000313" key="2">
    <source>
        <dbReference type="EMBL" id="QLG73397.1"/>
    </source>
</evidence>
<keyword evidence="3" id="KW-1185">Reference proteome</keyword>
<feature type="compositionally biased region" description="Acidic residues" evidence="1">
    <location>
        <begin position="201"/>
        <end position="210"/>
    </location>
</feature>
<dbReference type="Pfam" id="PF10384">
    <property type="entry name" value="Scm3"/>
    <property type="match status" value="1"/>
</dbReference>
<dbReference type="KEGG" id="zmk:HG535_0E04810"/>
<gene>
    <name evidence="2" type="ORF">HG535_0E04810</name>
</gene>
<proteinExistence type="predicted"/>
<dbReference type="GeneID" id="59237139"/>
<dbReference type="RefSeq" id="XP_037145124.1">
    <property type="nucleotide sequence ID" value="XM_037289229.1"/>
</dbReference>
<dbReference type="GO" id="GO:0042393">
    <property type="term" value="F:histone binding"/>
    <property type="evidence" value="ECO:0007669"/>
    <property type="project" value="InterPro"/>
</dbReference>
<dbReference type="Gene3D" id="6.10.250.2010">
    <property type="match status" value="1"/>
</dbReference>
<dbReference type="EMBL" id="CP058608">
    <property type="protein sequence ID" value="QLG73397.1"/>
    <property type="molecule type" value="Genomic_DNA"/>
</dbReference>
<feature type="compositionally biased region" description="Acidic residues" evidence="1">
    <location>
        <begin position="185"/>
        <end position="194"/>
    </location>
</feature>
<reference evidence="2 3" key="1">
    <citation type="submission" date="2020-07" db="EMBL/GenBank/DDBJ databases">
        <title>The yeast mating-type switching endonuclease HO is a domesticated member of an unorthodox homing genetic element family.</title>
        <authorList>
            <person name="Coughlan A.Y."/>
            <person name="Lombardi L."/>
            <person name="Braun-Galleani S."/>
            <person name="Martos A.R."/>
            <person name="Galeote V."/>
            <person name="Bigey F."/>
            <person name="Dequin S."/>
            <person name="Byrne K.P."/>
            <person name="Wolfe K.H."/>
        </authorList>
    </citation>
    <scope>NUCLEOTIDE SEQUENCE [LARGE SCALE GENOMIC DNA]</scope>
    <source>
        <strain evidence="2 3">NRRL Y-6702</strain>
    </source>
</reference>
<dbReference type="AlphaFoldDB" id="A0A7H9B4C8"/>
<organism evidence="2 3">
    <name type="scientific">Zygotorulaspora mrakii</name>
    <name type="common">Zygosaccharomyces mrakii</name>
    <dbReference type="NCBI Taxonomy" id="42260"/>
    <lineage>
        <taxon>Eukaryota</taxon>
        <taxon>Fungi</taxon>
        <taxon>Dikarya</taxon>
        <taxon>Ascomycota</taxon>
        <taxon>Saccharomycotina</taxon>
        <taxon>Saccharomycetes</taxon>
        <taxon>Saccharomycetales</taxon>
        <taxon>Saccharomycetaceae</taxon>
        <taxon>Zygotorulaspora</taxon>
    </lineage>
</organism>
<name>A0A7H9B4C8_ZYGMR</name>
<dbReference type="GO" id="GO:0005634">
    <property type="term" value="C:nucleus"/>
    <property type="evidence" value="ECO:0007669"/>
    <property type="project" value="InterPro"/>
</dbReference>
<protein>
    <submittedName>
        <fullName evidence="2">Uncharacterized protein</fullName>
    </submittedName>
</protein>